<reference evidence="1" key="1">
    <citation type="submission" date="2022-06" db="EMBL/GenBank/DDBJ databases">
        <authorList>
            <person name="Legras J.-L."/>
            <person name="Devillers H."/>
            <person name="Grondin C."/>
        </authorList>
    </citation>
    <scope>NUCLEOTIDE SEQUENCE</scope>
    <source>
        <strain evidence="1">CLIB 1444</strain>
    </source>
</reference>
<proteinExistence type="predicted"/>
<comment type="caution">
    <text evidence="1">The sequence shown here is derived from an EMBL/GenBank/DDBJ whole genome shotgun (WGS) entry which is preliminary data.</text>
</comment>
<evidence type="ECO:0000313" key="1">
    <source>
        <dbReference type="EMBL" id="CAH6719859.1"/>
    </source>
</evidence>
<dbReference type="Proteomes" id="UP001152531">
    <property type="component" value="Unassembled WGS sequence"/>
</dbReference>
<evidence type="ECO:0000313" key="2">
    <source>
        <dbReference type="Proteomes" id="UP001152531"/>
    </source>
</evidence>
<keyword evidence="2" id="KW-1185">Reference proteome</keyword>
<name>A0ACA9Y4F9_9ASCO</name>
<sequence length="122" mass="12736">MKWLFIVFSLITVIQAATTTLTTSTLVWATGTNADGVLTTTQSAYVQTFTSFHDGVASPSSGAIGLGSLTGSVGGIRTYERLTVSAASSADSIKYNSFTKSTPLVWIISMSSVLAVTLVIFA</sequence>
<dbReference type="EMBL" id="CALSDN010000002">
    <property type="protein sequence ID" value="CAH6719859.1"/>
    <property type="molecule type" value="Genomic_DNA"/>
</dbReference>
<accession>A0ACA9Y4F9</accession>
<protein>
    <submittedName>
        <fullName evidence="1">Predicted GPI-anchored protein 1</fullName>
    </submittedName>
</protein>
<organism evidence="1 2">
    <name type="scientific">[Candida] jaroonii</name>
    <dbReference type="NCBI Taxonomy" id="467808"/>
    <lineage>
        <taxon>Eukaryota</taxon>
        <taxon>Fungi</taxon>
        <taxon>Dikarya</taxon>
        <taxon>Ascomycota</taxon>
        <taxon>Saccharomycotina</taxon>
        <taxon>Pichiomycetes</taxon>
        <taxon>Debaryomycetaceae</taxon>
        <taxon>Yamadazyma</taxon>
    </lineage>
</organism>
<gene>
    <name evidence="1" type="ORF">CLIB1444_02S18162</name>
</gene>